<dbReference type="Pfam" id="PF00956">
    <property type="entry name" value="NAP"/>
    <property type="match status" value="1"/>
</dbReference>
<dbReference type="FunCoup" id="A0A507BF41">
    <property type="interactions" value="1547"/>
</dbReference>
<evidence type="ECO:0000256" key="2">
    <source>
        <dbReference type="RuleBase" id="RU003876"/>
    </source>
</evidence>
<sequence>MAEPIRNKRPDLPVAPTPQNTPATNAPISSHAQQPGFDSIKEEDLDRAAAASIFAQNPKLVQMIQGRLGTLVGRSSGYIESLPTQVKRRVAGLKGIQKEHSKLEAEFQEEVLQLEKKYFAKFTPLYEKRSAIVNGANEPTEDEVAAGEEDDEEPEEKEEKPAESAEAAAVRGIPEFWLSAMKNQISLAEMITDRDEGALKHLTDVRMEYLDKPGFRLIFEFSENEFFTNKTISKTYFYQNESGYGGDFIYDHAEGDKINWKADKDLTVRVEQKKQRNKNTKQTRIVKKTVPTESFFNFFSPPKPPAEDDEEDAASDIEDRLELDYQLGEDIKEKLIPRAIDWFTGEALAFEEIDEEDLEDDFDEDDDEDDDLSEDHDDEEESEEDDDDGTKPKQEAAECKQS</sequence>
<feature type="compositionally biased region" description="Acidic residues" evidence="3">
    <location>
        <begin position="352"/>
        <end position="388"/>
    </location>
</feature>
<evidence type="ECO:0000256" key="1">
    <source>
        <dbReference type="ARBA" id="ARBA00009947"/>
    </source>
</evidence>
<dbReference type="STRING" id="1093900.A0A507BF41"/>
<dbReference type="Gene3D" id="1.20.5.1500">
    <property type="match status" value="1"/>
</dbReference>
<proteinExistence type="inferred from homology"/>
<dbReference type="InParanoid" id="A0A507BF41"/>
<feature type="region of interest" description="Disordered" evidence="3">
    <location>
        <begin position="1"/>
        <end position="39"/>
    </location>
</feature>
<feature type="region of interest" description="Disordered" evidence="3">
    <location>
        <begin position="134"/>
        <end position="165"/>
    </location>
</feature>
<dbReference type="AlphaFoldDB" id="A0A507BF41"/>
<feature type="compositionally biased region" description="Low complexity" evidence="3">
    <location>
        <begin position="17"/>
        <end position="27"/>
    </location>
</feature>
<gene>
    <name evidence="4" type="ORF">E0L32_004708</name>
</gene>
<protein>
    <recommendedName>
        <fullName evidence="6">Nucleosome assembly protein</fullName>
    </recommendedName>
</protein>
<comment type="similarity">
    <text evidence="1 2">Belongs to the nucleosome assembly protein (NAP) family.</text>
</comment>
<dbReference type="SUPFAM" id="SSF143113">
    <property type="entry name" value="NAP-like"/>
    <property type="match status" value="1"/>
</dbReference>
<accession>A0A507BF41</accession>
<feature type="compositionally biased region" description="Basic and acidic residues" evidence="3">
    <location>
        <begin position="389"/>
        <end position="402"/>
    </location>
</feature>
<name>A0A507BF41_9PEZI</name>
<feature type="region of interest" description="Disordered" evidence="3">
    <location>
        <begin position="352"/>
        <end position="402"/>
    </location>
</feature>
<dbReference type="Proteomes" id="UP000319257">
    <property type="component" value="Unassembled WGS sequence"/>
</dbReference>
<evidence type="ECO:0000313" key="4">
    <source>
        <dbReference type="EMBL" id="TPX15150.1"/>
    </source>
</evidence>
<feature type="compositionally biased region" description="Basic and acidic residues" evidence="3">
    <location>
        <begin position="1"/>
        <end position="11"/>
    </location>
</feature>
<dbReference type="Gene3D" id="3.30.1120.90">
    <property type="entry name" value="Nucleosome assembly protein"/>
    <property type="match status" value="1"/>
</dbReference>
<dbReference type="GO" id="GO:0006334">
    <property type="term" value="P:nucleosome assembly"/>
    <property type="evidence" value="ECO:0007669"/>
    <property type="project" value="InterPro"/>
</dbReference>
<evidence type="ECO:0008006" key="6">
    <source>
        <dbReference type="Google" id="ProtNLM"/>
    </source>
</evidence>
<reference evidence="4 5" key="1">
    <citation type="submission" date="2019-06" db="EMBL/GenBank/DDBJ databases">
        <title>Draft genome sequence of the filamentous fungus Phialemoniopsis curvata isolated from diesel fuel.</title>
        <authorList>
            <person name="Varaljay V.A."/>
            <person name="Lyon W.J."/>
            <person name="Crouch A.L."/>
            <person name="Drake C.E."/>
            <person name="Hollomon J.M."/>
            <person name="Nadeau L.J."/>
            <person name="Nunn H.S."/>
            <person name="Stevenson B.S."/>
            <person name="Bojanowski C.L."/>
            <person name="Crookes-Goodson W.J."/>
        </authorList>
    </citation>
    <scope>NUCLEOTIDE SEQUENCE [LARGE SCALE GENOMIC DNA]</scope>
    <source>
        <strain evidence="4 5">D216</strain>
    </source>
</reference>
<dbReference type="FunFam" id="3.30.1120.90:FF:000003">
    <property type="entry name" value="Nucleosome assembly protein"/>
    <property type="match status" value="1"/>
</dbReference>
<dbReference type="GO" id="GO:0005634">
    <property type="term" value="C:nucleus"/>
    <property type="evidence" value="ECO:0007669"/>
    <property type="project" value="InterPro"/>
</dbReference>
<evidence type="ECO:0000256" key="3">
    <source>
        <dbReference type="SAM" id="MobiDB-lite"/>
    </source>
</evidence>
<evidence type="ECO:0000313" key="5">
    <source>
        <dbReference type="Proteomes" id="UP000319257"/>
    </source>
</evidence>
<dbReference type="InterPro" id="IPR002164">
    <property type="entry name" value="NAP_family"/>
</dbReference>
<dbReference type="FunFam" id="1.20.5.1500:FF:000004">
    <property type="entry name" value="Nucleosome assembly protein Nap1"/>
    <property type="match status" value="1"/>
</dbReference>
<dbReference type="InterPro" id="IPR037231">
    <property type="entry name" value="NAP-like_sf"/>
</dbReference>
<dbReference type="PANTHER" id="PTHR11875">
    <property type="entry name" value="TESTIS-SPECIFIC Y-ENCODED PROTEIN"/>
    <property type="match status" value="1"/>
</dbReference>
<dbReference type="GeneID" id="41972155"/>
<dbReference type="RefSeq" id="XP_030996861.1">
    <property type="nucleotide sequence ID" value="XM_031139149.1"/>
</dbReference>
<dbReference type="EMBL" id="SKBQ01000023">
    <property type="protein sequence ID" value="TPX15150.1"/>
    <property type="molecule type" value="Genomic_DNA"/>
</dbReference>
<organism evidence="4 5">
    <name type="scientific">Thyridium curvatum</name>
    <dbReference type="NCBI Taxonomy" id="1093900"/>
    <lineage>
        <taxon>Eukaryota</taxon>
        <taxon>Fungi</taxon>
        <taxon>Dikarya</taxon>
        <taxon>Ascomycota</taxon>
        <taxon>Pezizomycotina</taxon>
        <taxon>Sordariomycetes</taxon>
        <taxon>Sordariomycetidae</taxon>
        <taxon>Thyridiales</taxon>
        <taxon>Thyridiaceae</taxon>
        <taxon>Thyridium</taxon>
    </lineage>
</organism>
<dbReference type="OrthoDB" id="27325at2759"/>
<comment type="caution">
    <text evidence="4">The sequence shown here is derived from an EMBL/GenBank/DDBJ whole genome shotgun (WGS) entry which is preliminary data.</text>
</comment>
<keyword evidence="5" id="KW-1185">Reference proteome</keyword>
<feature type="compositionally biased region" description="Acidic residues" evidence="3">
    <location>
        <begin position="139"/>
        <end position="156"/>
    </location>
</feature>